<keyword evidence="5" id="KW-0472">Membrane</keyword>
<evidence type="ECO:0000259" key="9">
    <source>
        <dbReference type="Pfam" id="PF25198"/>
    </source>
</evidence>
<keyword evidence="6" id="KW-0564">Palmitate</keyword>
<name>A0ABV6KG87_9BACI</name>
<comment type="similarity">
    <text evidence="2">Belongs to the GerABKC lipoprotein family.</text>
</comment>
<evidence type="ECO:0000313" key="11">
    <source>
        <dbReference type="Proteomes" id="UP001589838"/>
    </source>
</evidence>
<dbReference type="Gene3D" id="3.30.300.210">
    <property type="entry name" value="Nutrient germinant receptor protein C, domain 3"/>
    <property type="match status" value="1"/>
</dbReference>
<dbReference type="Gene3D" id="6.20.190.10">
    <property type="entry name" value="Nutrient germinant receptor protein C, domain 1"/>
    <property type="match status" value="1"/>
</dbReference>
<dbReference type="PANTHER" id="PTHR35789:SF1">
    <property type="entry name" value="SPORE GERMINATION PROTEIN B3"/>
    <property type="match status" value="1"/>
</dbReference>
<dbReference type="NCBIfam" id="TIGR02887">
    <property type="entry name" value="spore_ger_x_C"/>
    <property type="match status" value="1"/>
</dbReference>
<evidence type="ECO:0000313" key="10">
    <source>
        <dbReference type="EMBL" id="MFC0470851.1"/>
    </source>
</evidence>
<organism evidence="10 11">
    <name type="scientific">Halalkalibacter kiskunsagensis</name>
    <dbReference type="NCBI Taxonomy" id="1548599"/>
    <lineage>
        <taxon>Bacteria</taxon>
        <taxon>Bacillati</taxon>
        <taxon>Bacillota</taxon>
        <taxon>Bacilli</taxon>
        <taxon>Bacillales</taxon>
        <taxon>Bacillaceae</taxon>
        <taxon>Halalkalibacter</taxon>
    </lineage>
</organism>
<keyword evidence="7" id="KW-0449">Lipoprotein</keyword>
<reference evidence="10 11" key="1">
    <citation type="submission" date="2024-09" db="EMBL/GenBank/DDBJ databases">
        <authorList>
            <person name="Sun Q."/>
            <person name="Mori K."/>
        </authorList>
    </citation>
    <scope>NUCLEOTIDE SEQUENCE [LARGE SCALE GENOMIC DNA]</scope>
    <source>
        <strain evidence="10 11">NCAIM B.02610</strain>
    </source>
</reference>
<evidence type="ECO:0000259" key="8">
    <source>
        <dbReference type="Pfam" id="PF05504"/>
    </source>
</evidence>
<protein>
    <submittedName>
        <fullName evidence="10">Ger(X)C family spore germination protein</fullName>
    </submittedName>
</protein>
<proteinExistence type="inferred from homology"/>
<keyword evidence="3" id="KW-0309">Germination</keyword>
<dbReference type="Pfam" id="PF25198">
    <property type="entry name" value="Spore_GerAC_N"/>
    <property type="match status" value="1"/>
</dbReference>
<feature type="domain" description="Spore germination protein N-terminal" evidence="9">
    <location>
        <begin position="69"/>
        <end position="243"/>
    </location>
</feature>
<gene>
    <name evidence="10" type="ORF">ACFFHM_10175</name>
</gene>
<evidence type="ECO:0000256" key="1">
    <source>
        <dbReference type="ARBA" id="ARBA00004635"/>
    </source>
</evidence>
<evidence type="ECO:0000256" key="2">
    <source>
        <dbReference type="ARBA" id="ARBA00007886"/>
    </source>
</evidence>
<evidence type="ECO:0000256" key="4">
    <source>
        <dbReference type="ARBA" id="ARBA00022729"/>
    </source>
</evidence>
<accession>A0ABV6KG87</accession>
<dbReference type="PANTHER" id="PTHR35789">
    <property type="entry name" value="SPORE GERMINATION PROTEIN B3"/>
    <property type="match status" value="1"/>
</dbReference>
<dbReference type="InterPro" id="IPR057336">
    <property type="entry name" value="GerAC_N"/>
</dbReference>
<dbReference type="InterPro" id="IPR008844">
    <property type="entry name" value="Spore_GerAC-like"/>
</dbReference>
<dbReference type="Proteomes" id="UP001589838">
    <property type="component" value="Unassembled WGS sequence"/>
</dbReference>
<dbReference type="InterPro" id="IPR038501">
    <property type="entry name" value="Spore_GerAC_C_sf"/>
</dbReference>
<evidence type="ECO:0000256" key="7">
    <source>
        <dbReference type="ARBA" id="ARBA00023288"/>
    </source>
</evidence>
<comment type="caution">
    <text evidence="10">The sequence shown here is derived from an EMBL/GenBank/DDBJ whole genome shotgun (WGS) entry which is preliminary data.</text>
</comment>
<dbReference type="InterPro" id="IPR046953">
    <property type="entry name" value="Spore_GerAC-like_C"/>
</dbReference>
<dbReference type="EMBL" id="JBHLUX010000026">
    <property type="protein sequence ID" value="MFC0470851.1"/>
    <property type="molecule type" value="Genomic_DNA"/>
</dbReference>
<comment type="subcellular location">
    <subcellularLocation>
        <location evidence="1">Membrane</location>
        <topology evidence="1">Lipid-anchor</topology>
    </subcellularLocation>
</comment>
<keyword evidence="11" id="KW-1185">Reference proteome</keyword>
<sequence length="438" mass="48702">MGATNGFTRCAFAMRNPLITSLNTGNGYVHCFKGCSKRSKPDFFERPLKRLTALLFLSLFLLSGCWNIVELENLAIVSAIGIDAVPESEEYQVTLQVLNPATIAKGPMGAGGERLPTTNFQSVGNSVVEAIRSAAKKVPREIFLGHVQHVIISEEVAQEDLQKVINFIRRDPDIRLTTRIFIAKGHSAQTVVNTVQSLVLIPANAVMGKLTTNQSLWSSNIEVNILDVYSALDSKGREPLINGILIEGEVDKGIGKPNYQYSQMLATIVIEEMALFRDGKLQRWITKDITRGISQILNEIENAIVAVDYSQKKEHIPIELIQSKTTIQTKFDGSKPTIDLHVNQIGNIADASEDIDLSKKEVINELEGLWSEKTKEELLAVIDIAQKAGSDVFGFGDKLDIQHPEEWKKVQDNWSEVFPECDINVHVETVIRRSGMMF</sequence>
<evidence type="ECO:0000256" key="3">
    <source>
        <dbReference type="ARBA" id="ARBA00022544"/>
    </source>
</evidence>
<evidence type="ECO:0000256" key="5">
    <source>
        <dbReference type="ARBA" id="ARBA00023136"/>
    </source>
</evidence>
<dbReference type="RefSeq" id="WP_335963781.1">
    <property type="nucleotide sequence ID" value="NZ_JAXBLX010000063.1"/>
</dbReference>
<dbReference type="Pfam" id="PF05504">
    <property type="entry name" value="Spore_GerAC"/>
    <property type="match status" value="1"/>
</dbReference>
<keyword evidence="4" id="KW-0732">Signal</keyword>
<feature type="domain" description="Spore germination GerAC-like C-terminal" evidence="8">
    <location>
        <begin position="272"/>
        <end position="435"/>
    </location>
</feature>
<evidence type="ECO:0000256" key="6">
    <source>
        <dbReference type="ARBA" id="ARBA00023139"/>
    </source>
</evidence>